<dbReference type="AlphaFoldDB" id="A0ABD5CKE8"/>
<dbReference type="EMBL" id="JAVIZN010000002">
    <property type="protein sequence ID" value="MDR6205697.1"/>
    <property type="molecule type" value="Genomic_DNA"/>
</dbReference>
<gene>
    <name evidence="1" type="ORF">QF025_004417</name>
</gene>
<name>A0ABD5CKE8_9BURK</name>
<dbReference type="RefSeq" id="WP_310033329.1">
    <property type="nucleotide sequence ID" value="NZ_JAVIZN010000002.1"/>
</dbReference>
<reference evidence="1 2" key="1">
    <citation type="submission" date="2023-08" db="EMBL/GenBank/DDBJ databases">
        <title>Genome sequencing of plant associated microbes to promote plant fitness in Sorghum bicolor and Oryza sativa.</title>
        <authorList>
            <person name="Coleman-Derr D."/>
        </authorList>
    </citation>
    <scope>NUCLEOTIDE SEQUENCE [LARGE SCALE GENOMIC DNA]</scope>
    <source>
        <strain evidence="1 2">SLBN-33</strain>
    </source>
</reference>
<organism evidence="1 2">
    <name type="scientific">Paraburkholderia graminis</name>
    <dbReference type="NCBI Taxonomy" id="60548"/>
    <lineage>
        <taxon>Bacteria</taxon>
        <taxon>Pseudomonadati</taxon>
        <taxon>Pseudomonadota</taxon>
        <taxon>Betaproteobacteria</taxon>
        <taxon>Burkholderiales</taxon>
        <taxon>Burkholderiaceae</taxon>
        <taxon>Paraburkholderia</taxon>
    </lineage>
</organism>
<evidence type="ECO:0000313" key="2">
    <source>
        <dbReference type="Proteomes" id="UP001245184"/>
    </source>
</evidence>
<accession>A0ABD5CKE8</accession>
<evidence type="ECO:0000313" key="1">
    <source>
        <dbReference type="EMBL" id="MDR6205697.1"/>
    </source>
</evidence>
<dbReference type="Proteomes" id="UP001245184">
    <property type="component" value="Unassembled WGS sequence"/>
</dbReference>
<sequence length="62" mass="6912">MLQAASDVDNLLENTTSITRSAAFHTNRGEQGDSQMAFPLDLEFKRLNAARARPGELFFRAI</sequence>
<comment type="caution">
    <text evidence="1">The sequence shown here is derived from an EMBL/GenBank/DDBJ whole genome shotgun (WGS) entry which is preliminary data.</text>
</comment>
<proteinExistence type="predicted"/>
<protein>
    <submittedName>
        <fullName evidence="1">Uncharacterized protein</fullName>
    </submittedName>
</protein>